<evidence type="ECO:0000313" key="15">
    <source>
        <dbReference type="Proteomes" id="UP000317366"/>
    </source>
</evidence>
<accession>A0A538SP80</accession>
<evidence type="ECO:0000259" key="12">
    <source>
        <dbReference type="PROSITE" id="PS52015"/>
    </source>
</evidence>
<dbReference type="SUPFAM" id="SSF74653">
    <property type="entry name" value="TolA/TonB C-terminal domain"/>
    <property type="match status" value="1"/>
</dbReference>
<name>A0A538SP80_UNCEI</name>
<dbReference type="GO" id="GO:0015031">
    <property type="term" value="P:protein transport"/>
    <property type="evidence" value="ECO:0007669"/>
    <property type="project" value="UniProtKB-KW"/>
</dbReference>
<evidence type="ECO:0000256" key="9">
    <source>
        <dbReference type="ARBA" id="ARBA00023136"/>
    </source>
</evidence>
<dbReference type="InterPro" id="IPR037682">
    <property type="entry name" value="TonB_C"/>
</dbReference>
<dbReference type="AlphaFoldDB" id="A0A538SP80"/>
<sequence length="236" mass="25192">MSLGLPDPRRLERSYYRRVEVSILIALAIHAAAMVLAPPYVPRPYKLDERPLRLVLAAGGGGTAEMAARAGHSDAPSTAARPILRPTSPRLTRELRYTPEPMQSLPPAASSGSQGSSDRAGQGAPGVAGEAGSYESAPEVYYAFDLPPRVIRSVVPEYPAAAKSQGGQGAVVLNANVDERGRVRRVWVVQATAPEILIQAATDALYRFEFAPGSARGIPVKCTVAVPFNFRLNVHL</sequence>
<protein>
    <submittedName>
        <fullName evidence="13">TonB family protein</fullName>
    </submittedName>
</protein>
<comment type="similarity">
    <text evidence="2">Belongs to the TonB family.</text>
</comment>
<keyword evidence="9 11" id="KW-0472">Membrane</keyword>
<gene>
    <name evidence="13" type="ORF">E6K74_10105</name>
    <name evidence="14" type="ORF">E6K77_03825</name>
</gene>
<dbReference type="EMBL" id="VBOU01000089">
    <property type="protein sequence ID" value="TMQ53178.1"/>
    <property type="molecule type" value="Genomic_DNA"/>
</dbReference>
<evidence type="ECO:0000256" key="2">
    <source>
        <dbReference type="ARBA" id="ARBA00006555"/>
    </source>
</evidence>
<evidence type="ECO:0000313" key="16">
    <source>
        <dbReference type="Proteomes" id="UP000319829"/>
    </source>
</evidence>
<dbReference type="Pfam" id="PF03544">
    <property type="entry name" value="TonB_C"/>
    <property type="match status" value="1"/>
</dbReference>
<keyword evidence="3" id="KW-0813">Transport</keyword>
<evidence type="ECO:0000256" key="6">
    <source>
        <dbReference type="ARBA" id="ARBA00022692"/>
    </source>
</evidence>
<dbReference type="InterPro" id="IPR051045">
    <property type="entry name" value="TonB-dependent_transducer"/>
</dbReference>
<dbReference type="Gene3D" id="3.30.1150.10">
    <property type="match status" value="1"/>
</dbReference>
<feature type="transmembrane region" description="Helical" evidence="11">
    <location>
        <begin position="21"/>
        <end position="41"/>
    </location>
</feature>
<feature type="region of interest" description="Disordered" evidence="10">
    <location>
        <begin position="67"/>
        <end position="131"/>
    </location>
</feature>
<dbReference type="GO" id="GO:0005886">
    <property type="term" value="C:plasma membrane"/>
    <property type="evidence" value="ECO:0007669"/>
    <property type="project" value="UniProtKB-SubCell"/>
</dbReference>
<dbReference type="Proteomes" id="UP000317366">
    <property type="component" value="Unassembled WGS sequence"/>
</dbReference>
<comment type="subcellular location">
    <subcellularLocation>
        <location evidence="1">Cell inner membrane</location>
        <topology evidence="1">Single-pass membrane protein</topology>
        <orientation evidence="1">Periplasmic side</orientation>
    </subcellularLocation>
</comment>
<dbReference type="InterPro" id="IPR006260">
    <property type="entry name" value="TonB/TolA_C"/>
</dbReference>
<keyword evidence="5" id="KW-0997">Cell inner membrane</keyword>
<evidence type="ECO:0000256" key="1">
    <source>
        <dbReference type="ARBA" id="ARBA00004383"/>
    </source>
</evidence>
<dbReference type="NCBIfam" id="TIGR01352">
    <property type="entry name" value="tonB_Cterm"/>
    <property type="match status" value="1"/>
</dbReference>
<organism evidence="13 16">
    <name type="scientific">Eiseniibacteriota bacterium</name>
    <dbReference type="NCBI Taxonomy" id="2212470"/>
    <lineage>
        <taxon>Bacteria</taxon>
        <taxon>Candidatus Eiseniibacteriota</taxon>
    </lineage>
</organism>
<keyword evidence="6 11" id="KW-0812">Transmembrane</keyword>
<evidence type="ECO:0000256" key="4">
    <source>
        <dbReference type="ARBA" id="ARBA00022475"/>
    </source>
</evidence>
<comment type="caution">
    <text evidence="13">The sequence shown here is derived from an EMBL/GenBank/DDBJ whole genome shotgun (WGS) entry which is preliminary data.</text>
</comment>
<evidence type="ECO:0000256" key="7">
    <source>
        <dbReference type="ARBA" id="ARBA00022927"/>
    </source>
</evidence>
<feature type="compositionally biased region" description="Low complexity" evidence="10">
    <location>
        <begin position="108"/>
        <end position="122"/>
    </location>
</feature>
<evidence type="ECO:0000256" key="8">
    <source>
        <dbReference type="ARBA" id="ARBA00022989"/>
    </source>
</evidence>
<evidence type="ECO:0000256" key="3">
    <source>
        <dbReference type="ARBA" id="ARBA00022448"/>
    </source>
</evidence>
<dbReference type="PROSITE" id="PS52015">
    <property type="entry name" value="TONB_CTD"/>
    <property type="match status" value="1"/>
</dbReference>
<evidence type="ECO:0000256" key="10">
    <source>
        <dbReference type="SAM" id="MobiDB-lite"/>
    </source>
</evidence>
<dbReference type="EMBL" id="VBOX01000036">
    <property type="protein sequence ID" value="TMQ64458.1"/>
    <property type="molecule type" value="Genomic_DNA"/>
</dbReference>
<keyword evidence="7" id="KW-0653">Protein transport</keyword>
<keyword evidence="8 11" id="KW-1133">Transmembrane helix</keyword>
<dbReference type="PANTHER" id="PTHR33446">
    <property type="entry name" value="PROTEIN TONB-RELATED"/>
    <property type="match status" value="1"/>
</dbReference>
<feature type="domain" description="TonB C-terminal" evidence="12">
    <location>
        <begin position="143"/>
        <end position="236"/>
    </location>
</feature>
<reference evidence="15 16" key="1">
    <citation type="journal article" date="2019" name="Nat. Microbiol.">
        <title>Mediterranean grassland soil C-N compound turnover is dependent on rainfall and depth, and is mediated by genomically divergent microorganisms.</title>
        <authorList>
            <person name="Diamond S."/>
            <person name="Andeer P.F."/>
            <person name="Li Z."/>
            <person name="Crits-Christoph A."/>
            <person name="Burstein D."/>
            <person name="Anantharaman K."/>
            <person name="Lane K.R."/>
            <person name="Thomas B.C."/>
            <person name="Pan C."/>
            <person name="Northen T.R."/>
            <person name="Banfield J.F."/>
        </authorList>
    </citation>
    <scope>NUCLEOTIDE SEQUENCE [LARGE SCALE GENOMIC DNA]</scope>
    <source>
        <strain evidence="13">WS_4</strain>
        <strain evidence="14">WS_7</strain>
    </source>
</reference>
<evidence type="ECO:0000256" key="5">
    <source>
        <dbReference type="ARBA" id="ARBA00022519"/>
    </source>
</evidence>
<evidence type="ECO:0000313" key="13">
    <source>
        <dbReference type="EMBL" id="TMQ53178.1"/>
    </source>
</evidence>
<keyword evidence="4" id="KW-1003">Cell membrane</keyword>
<proteinExistence type="inferred from homology"/>
<evidence type="ECO:0000313" key="14">
    <source>
        <dbReference type="EMBL" id="TMQ64458.1"/>
    </source>
</evidence>
<dbReference type="Proteomes" id="UP000319829">
    <property type="component" value="Unassembled WGS sequence"/>
</dbReference>
<dbReference type="GO" id="GO:0055085">
    <property type="term" value="P:transmembrane transport"/>
    <property type="evidence" value="ECO:0007669"/>
    <property type="project" value="InterPro"/>
</dbReference>
<evidence type="ECO:0000256" key="11">
    <source>
        <dbReference type="SAM" id="Phobius"/>
    </source>
</evidence>